<dbReference type="OrthoDB" id="277288at2759"/>
<comment type="subcellular location">
    <subcellularLocation>
        <location evidence="1">Nucleus</location>
    </subcellularLocation>
</comment>
<dbReference type="InterPro" id="IPR016706">
    <property type="entry name" value="Cleav_polyA_spec_factor_su5"/>
</dbReference>
<dbReference type="EMBL" id="ASPP01012017">
    <property type="protein sequence ID" value="ETO21016.1"/>
    <property type="molecule type" value="Genomic_DNA"/>
</dbReference>
<dbReference type="Gene3D" id="3.90.79.10">
    <property type="entry name" value="Nucleoside Triphosphate Pyrophosphohydrolase"/>
    <property type="match status" value="1"/>
</dbReference>
<dbReference type="Proteomes" id="UP000023152">
    <property type="component" value="Unassembled WGS sequence"/>
</dbReference>
<keyword evidence="5" id="KW-0694">RNA-binding</keyword>
<keyword evidence="4" id="KW-0507">mRNA processing</keyword>
<dbReference type="InterPro" id="IPR000086">
    <property type="entry name" value="NUDIX_hydrolase_dom"/>
</dbReference>
<evidence type="ECO:0000256" key="1">
    <source>
        <dbReference type="ARBA" id="ARBA00004123"/>
    </source>
</evidence>
<dbReference type="SUPFAM" id="SSF55811">
    <property type="entry name" value="Nudix"/>
    <property type="match status" value="1"/>
</dbReference>
<dbReference type="Pfam" id="PF13869">
    <property type="entry name" value="NUDIX_2"/>
    <property type="match status" value="1"/>
</dbReference>
<dbReference type="GO" id="GO:0031124">
    <property type="term" value="P:mRNA 3'-end processing"/>
    <property type="evidence" value="ECO:0007669"/>
    <property type="project" value="InterPro"/>
</dbReference>
<name>X6N4R6_RETFI</name>
<keyword evidence="6" id="KW-0539">Nucleus</keyword>
<evidence type="ECO:0000313" key="9">
    <source>
        <dbReference type="Proteomes" id="UP000023152"/>
    </source>
</evidence>
<keyword evidence="9" id="KW-1185">Reference proteome</keyword>
<sequence>MASETFTFELYPLSNYTITEKDPNKFLDMTLLGEISYCKQKYQTEGGMRHRVEAVLLVNYRKHPHVLLFQTCANTQYKLPGGFLEGAEDKYDGLKRILDEQLSPIVTEQSKSENESVEPGSETKLTTRVVSQQWEIAELLTIWWRAEWDEIFFPYIPPHITKPKERREMYLVPLPEKC</sequence>
<feature type="domain" description="Nudix hydrolase" evidence="7">
    <location>
        <begin position="48"/>
        <end position="178"/>
    </location>
</feature>
<evidence type="ECO:0000256" key="4">
    <source>
        <dbReference type="ARBA" id="ARBA00022664"/>
    </source>
</evidence>
<evidence type="ECO:0000256" key="3">
    <source>
        <dbReference type="ARBA" id="ARBA00016266"/>
    </source>
</evidence>
<protein>
    <recommendedName>
        <fullName evidence="3">Cleavage and polyadenylation specificity factor subunit 5</fullName>
    </recommendedName>
</protein>
<comment type="caution">
    <text evidence="8">The sequence shown here is derived from an EMBL/GenBank/DDBJ whole genome shotgun (WGS) entry which is preliminary data.</text>
</comment>
<reference evidence="8 9" key="1">
    <citation type="journal article" date="2013" name="Curr. Biol.">
        <title>The Genome of the Foraminiferan Reticulomyxa filosa.</title>
        <authorList>
            <person name="Glockner G."/>
            <person name="Hulsmann N."/>
            <person name="Schleicher M."/>
            <person name="Noegel A.A."/>
            <person name="Eichinger L."/>
            <person name="Gallinger C."/>
            <person name="Pawlowski J."/>
            <person name="Sierra R."/>
            <person name="Euteneuer U."/>
            <person name="Pillet L."/>
            <person name="Moustafa A."/>
            <person name="Platzer M."/>
            <person name="Groth M."/>
            <person name="Szafranski K."/>
            <person name="Schliwa M."/>
        </authorList>
    </citation>
    <scope>NUCLEOTIDE SEQUENCE [LARGE SCALE GENOMIC DNA]</scope>
</reference>
<organism evidence="8 9">
    <name type="scientific">Reticulomyxa filosa</name>
    <dbReference type="NCBI Taxonomy" id="46433"/>
    <lineage>
        <taxon>Eukaryota</taxon>
        <taxon>Sar</taxon>
        <taxon>Rhizaria</taxon>
        <taxon>Retaria</taxon>
        <taxon>Foraminifera</taxon>
        <taxon>Monothalamids</taxon>
        <taxon>Reticulomyxidae</taxon>
        <taxon>Reticulomyxa</taxon>
    </lineage>
</organism>
<gene>
    <name evidence="8" type="ORF">RFI_16188</name>
</gene>
<dbReference type="GO" id="GO:0003729">
    <property type="term" value="F:mRNA binding"/>
    <property type="evidence" value="ECO:0007669"/>
    <property type="project" value="InterPro"/>
</dbReference>
<dbReference type="GO" id="GO:0005849">
    <property type="term" value="C:mRNA cleavage factor complex"/>
    <property type="evidence" value="ECO:0007669"/>
    <property type="project" value="InterPro"/>
</dbReference>
<comment type="similarity">
    <text evidence="2">Belongs to the Nudix hydrolase family. CPSF5 subfamily.</text>
</comment>
<dbReference type="PANTHER" id="PTHR13047">
    <property type="entry name" value="PRE-MRNA CLEAVAGE FACTOR IM, 25KD SUBUNIT"/>
    <property type="match status" value="1"/>
</dbReference>
<dbReference type="InterPro" id="IPR015797">
    <property type="entry name" value="NUDIX_hydrolase-like_dom_sf"/>
</dbReference>
<evidence type="ECO:0000256" key="6">
    <source>
        <dbReference type="ARBA" id="ARBA00023242"/>
    </source>
</evidence>
<dbReference type="AlphaFoldDB" id="X6N4R6"/>
<evidence type="ECO:0000313" key="8">
    <source>
        <dbReference type="EMBL" id="ETO21016.1"/>
    </source>
</evidence>
<evidence type="ECO:0000256" key="5">
    <source>
        <dbReference type="ARBA" id="ARBA00022884"/>
    </source>
</evidence>
<evidence type="ECO:0000259" key="7">
    <source>
        <dbReference type="PROSITE" id="PS51462"/>
    </source>
</evidence>
<accession>X6N4R6</accession>
<proteinExistence type="inferred from homology"/>
<dbReference type="PROSITE" id="PS51462">
    <property type="entry name" value="NUDIX"/>
    <property type="match status" value="1"/>
</dbReference>
<evidence type="ECO:0000256" key="2">
    <source>
        <dbReference type="ARBA" id="ARBA00009710"/>
    </source>
</evidence>